<dbReference type="NCBIfam" id="NF005486">
    <property type="entry name" value="PRK07093.1"/>
    <property type="match status" value="1"/>
</dbReference>
<organism evidence="2 3">
    <name type="scientific">Rudanella paleaurantiibacter</name>
    <dbReference type="NCBI Taxonomy" id="2614655"/>
    <lineage>
        <taxon>Bacteria</taxon>
        <taxon>Pseudomonadati</taxon>
        <taxon>Bacteroidota</taxon>
        <taxon>Cytophagia</taxon>
        <taxon>Cytophagales</taxon>
        <taxon>Cytophagaceae</taxon>
        <taxon>Rudanella</taxon>
    </lineage>
</organism>
<dbReference type="GO" id="GO:0046820">
    <property type="term" value="F:4-amino-4-deoxychorismate synthase activity"/>
    <property type="evidence" value="ECO:0007669"/>
    <property type="project" value="UniProtKB-EC"/>
</dbReference>
<evidence type="ECO:0000313" key="3">
    <source>
        <dbReference type="Proteomes" id="UP000488299"/>
    </source>
</evidence>
<dbReference type="RefSeq" id="WP_152124207.1">
    <property type="nucleotide sequence ID" value="NZ_WELI01000003.1"/>
</dbReference>
<comment type="caution">
    <text evidence="2">The sequence shown here is derived from an EMBL/GenBank/DDBJ whole genome shotgun (WGS) entry which is preliminary data.</text>
</comment>
<dbReference type="GO" id="GO:0000162">
    <property type="term" value="P:L-tryptophan biosynthetic process"/>
    <property type="evidence" value="ECO:0007669"/>
    <property type="project" value="TreeGrafter"/>
</dbReference>
<keyword evidence="2" id="KW-0808">Transferase</keyword>
<proteinExistence type="predicted"/>
<evidence type="ECO:0000313" key="2">
    <source>
        <dbReference type="EMBL" id="KAB7731226.1"/>
    </source>
</evidence>
<dbReference type="PANTHER" id="PTHR11236:SF50">
    <property type="entry name" value="AMINODEOXYCHORISMATE SYNTHASE COMPONENT 1"/>
    <property type="match status" value="1"/>
</dbReference>
<dbReference type="Gene3D" id="3.60.120.10">
    <property type="entry name" value="Anthranilate synthase"/>
    <property type="match status" value="1"/>
</dbReference>
<feature type="domain" description="Chorismate-utilising enzyme C-terminal" evidence="1">
    <location>
        <begin position="69"/>
        <end position="313"/>
    </location>
</feature>
<gene>
    <name evidence="2" type="ORF">F5984_10510</name>
</gene>
<accession>A0A7J5U0E8</accession>
<dbReference type="AlphaFoldDB" id="A0A7J5U0E8"/>
<evidence type="ECO:0000259" key="1">
    <source>
        <dbReference type="Pfam" id="PF00425"/>
    </source>
</evidence>
<keyword evidence="3" id="KW-1185">Reference proteome</keyword>
<dbReference type="PANTHER" id="PTHR11236">
    <property type="entry name" value="AMINOBENZOATE/ANTHRANILATE SYNTHASE"/>
    <property type="match status" value="1"/>
</dbReference>
<dbReference type="Pfam" id="PF00425">
    <property type="entry name" value="Chorismate_bind"/>
    <property type="match status" value="1"/>
</dbReference>
<dbReference type="EC" id="2.6.1.85" evidence="2"/>
<dbReference type="PRINTS" id="PR00095">
    <property type="entry name" value="ANTSNTHASEI"/>
</dbReference>
<reference evidence="2 3" key="1">
    <citation type="submission" date="2019-10" db="EMBL/GenBank/DDBJ databases">
        <title>Rudanella paleaurantiibacter sp. nov., isolated from sludge.</title>
        <authorList>
            <person name="Xu S.Q."/>
        </authorList>
    </citation>
    <scope>NUCLEOTIDE SEQUENCE [LARGE SCALE GENOMIC DNA]</scope>
    <source>
        <strain evidence="2 3">HX-22-17</strain>
    </source>
</reference>
<keyword evidence="2" id="KW-0032">Aminotransferase</keyword>
<dbReference type="EMBL" id="WELI01000003">
    <property type="protein sequence ID" value="KAB7731226.1"/>
    <property type="molecule type" value="Genomic_DNA"/>
</dbReference>
<protein>
    <submittedName>
        <fullName evidence="2">Aminodeoxychorismate synthase component I</fullName>
        <ecNumber evidence="2">2.6.1.85</ecNumber>
    </submittedName>
</protein>
<dbReference type="SUPFAM" id="SSF56322">
    <property type="entry name" value="ADC synthase"/>
    <property type="match status" value="1"/>
</dbReference>
<dbReference type="InterPro" id="IPR019999">
    <property type="entry name" value="Anth_synth_I-like"/>
</dbReference>
<dbReference type="Proteomes" id="UP000488299">
    <property type="component" value="Unassembled WGS sequence"/>
</dbReference>
<dbReference type="InterPro" id="IPR015890">
    <property type="entry name" value="Chorismate_C"/>
</dbReference>
<name>A0A7J5U0E8_9BACT</name>
<dbReference type="InterPro" id="IPR005801">
    <property type="entry name" value="ADC_synthase"/>
</dbReference>
<sequence>MLSDSAIDQMNTYGRQRQPFLFLLDFDGRMPLVLRPDEWAAHDVQFDFTGTPAPLFPRPVSFQKYPISFEQYRIGFDYVVQNIRLGNSFLVNLSAQTPIETNLTLLELYTYTAARYKVRLADQFVCFSPESFVQIQGNRLASFPMKGTISAQVPNAQATILADAKEAAEHATIVDLIRNDLSQIALKVWVERYRYLDRLETSGGGLWQVSSEIAALLPDNWPEQIGSLLASLLPAGSISGAPKPKTVDIIRKAEGYERGYYTGICGYFDGVNLDSGVMIRFIESSGGGLVFKSGGGITARSDAHSEYQEMIQKVYLPITHASTTLPRDPVRSAPSASEPIGA</sequence>